<feature type="active site" description="Charge relay system" evidence="5">
    <location>
        <position position="137"/>
    </location>
</feature>
<dbReference type="PROSITE" id="PS00571">
    <property type="entry name" value="AMIDASES"/>
    <property type="match status" value="1"/>
</dbReference>
<feature type="domain" description="Amidase" evidence="7">
    <location>
        <begin position="76"/>
        <end position="552"/>
    </location>
</feature>
<feature type="binding site" evidence="6">
    <location>
        <position position="216"/>
    </location>
    <ligand>
        <name>substrate</name>
    </ligand>
</feature>
<dbReference type="Proteomes" id="UP000807353">
    <property type="component" value="Unassembled WGS sequence"/>
</dbReference>
<protein>
    <recommendedName>
        <fullName evidence="3">amidase</fullName>
        <ecNumber evidence="3">3.5.1.4</ecNumber>
    </recommendedName>
</protein>
<dbReference type="InterPro" id="IPR023631">
    <property type="entry name" value="Amidase_dom"/>
</dbReference>
<dbReference type="GO" id="GO:0004040">
    <property type="term" value="F:amidase activity"/>
    <property type="evidence" value="ECO:0007669"/>
    <property type="project" value="UniProtKB-EC"/>
</dbReference>
<dbReference type="PANTHER" id="PTHR46072">
    <property type="entry name" value="AMIDASE-RELATED-RELATED"/>
    <property type="match status" value="1"/>
</dbReference>
<dbReference type="Gene3D" id="3.90.1300.10">
    <property type="entry name" value="Amidase signature (AS) domain"/>
    <property type="match status" value="1"/>
</dbReference>
<feature type="binding site" evidence="6">
    <location>
        <position position="186"/>
    </location>
    <ligand>
        <name>substrate</name>
    </ligand>
</feature>
<dbReference type="InterPro" id="IPR020556">
    <property type="entry name" value="Amidase_CS"/>
</dbReference>
<reference evidence="8" key="1">
    <citation type="submission" date="2020-11" db="EMBL/GenBank/DDBJ databases">
        <authorList>
            <consortium name="DOE Joint Genome Institute"/>
            <person name="Ahrendt S."/>
            <person name="Riley R."/>
            <person name="Andreopoulos W."/>
            <person name="Labutti K."/>
            <person name="Pangilinan J."/>
            <person name="Ruiz-Duenas F.J."/>
            <person name="Barrasa J.M."/>
            <person name="Sanchez-Garcia M."/>
            <person name="Camarero S."/>
            <person name="Miyauchi S."/>
            <person name="Serrano A."/>
            <person name="Linde D."/>
            <person name="Babiker R."/>
            <person name="Drula E."/>
            <person name="Ayuso-Fernandez I."/>
            <person name="Pacheco R."/>
            <person name="Padilla G."/>
            <person name="Ferreira P."/>
            <person name="Barriuso J."/>
            <person name="Kellner H."/>
            <person name="Castanera R."/>
            <person name="Alfaro M."/>
            <person name="Ramirez L."/>
            <person name="Pisabarro A.G."/>
            <person name="Kuo A."/>
            <person name="Tritt A."/>
            <person name="Lipzen A."/>
            <person name="He G."/>
            <person name="Yan M."/>
            <person name="Ng V."/>
            <person name="Cullen D."/>
            <person name="Martin F."/>
            <person name="Rosso M.-N."/>
            <person name="Henrissat B."/>
            <person name="Hibbett D."/>
            <person name="Martinez A.T."/>
            <person name="Grigoriev I.V."/>
        </authorList>
    </citation>
    <scope>NUCLEOTIDE SEQUENCE</scope>
    <source>
        <strain evidence="8">CBS 247.69</strain>
    </source>
</reference>
<dbReference type="EC" id="3.5.1.4" evidence="3"/>
<sequence>MSQSWEALVADKKRRQQASIPKEWILTNLPPKETLDVTKFPESSGLLSAKEIEITNAHVDTILQKLAAGSWSAVGVTTAFSKRAVIAHQLTNCLTEIFIDRALARAAELDAHFKKTGTTMGPLHGNVHWLGLPISLKDQITLKGIESTMGYVSWIGKYAERNAVLVDILESLGAVPFVKTNVPQTLMASFGWPETYNLVFGRTLNPHNRSLTCGGSSGGEGALMGMKGAPIGVGSDVGGSIRIPAAFCGSYGLRPSYGRVPYSGSVNSLEGQDSIPSVLGPLSNSIQGLKTFLQGVVSQEPWLKDPLVVRKRWSEDEYRLVEHGGGKQLCFAILWDDGDIVPNPPIIRGLEMTKKALLAAGHKVIDWTPWKHLELCQVANSVFGSGMREDVHATTVGIGEPVIKMSLAAAVPDDNPSFFPKHEEVSAYGLWQLHKKKRELRQEYLNHWQATVNFTGTGRPVDAIISPVAPFSPTPHGTNKSANYTMVWNVLDYTALVIPVSKVDQALDQRKPPHKFKSEADKATYEAYTPDAFKDGPVAIQVVGRTLEEEAVIAMSEIVDAALKTPSAHL</sequence>
<evidence type="ECO:0000256" key="4">
    <source>
        <dbReference type="ARBA" id="ARBA00022801"/>
    </source>
</evidence>
<feature type="active site" description="Acyl-ester intermediate" evidence="5">
    <location>
        <position position="240"/>
    </location>
</feature>
<keyword evidence="4" id="KW-0378">Hydrolase</keyword>
<evidence type="ECO:0000256" key="3">
    <source>
        <dbReference type="ARBA" id="ARBA00012922"/>
    </source>
</evidence>
<organism evidence="8 9">
    <name type="scientific">Collybia nuda</name>
    <dbReference type="NCBI Taxonomy" id="64659"/>
    <lineage>
        <taxon>Eukaryota</taxon>
        <taxon>Fungi</taxon>
        <taxon>Dikarya</taxon>
        <taxon>Basidiomycota</taxon>
        <taxon>Agaricomycotina</taxon>
        <taxon>Agaricomycetes</taxon>
        <taxon>Agaricomycetidae</taxon>
        <taxon>Agaricales</taxon>
        <taxon>Tricholomatineae</taxon>
        <taxon>Clitocybaceae</taxon>
        <taxon>Collybia</taxon>
    </lineage>
</organism>
<dbReference type="SUPFAM" id="SSF75304">
    <property type="entry name" value="Amidase signature (AS) enzymes"/>
    <property type="match status" value="1"/>
</dbReference>
<dbReference type="PIRSF" id="PIRSF001221">
    <property type="entry name" value="Amidase_fungi"/>
    <property type="match status" value="1"/>
</dbReference>
<evidence type="ECO:0000256" key="1">
    <source>
        <dbReference type="ARBA" id="ARBA00001311"/>
    </source>
</evidence>
<comment type="caution">
    <text evidence="8">The sequence shown here is derived from an EMBL/GenBank/DDBJ whole genome shotgun (WGS) entry which is preliminary data.</text>
</comment>
<dbReference type="InterPro" id="IPR036928">
    <property type="entry name" value="AS_sf"/>
</dbReference>
<name>A0A9P6CIJ6_9AGAR</name>
<keyword evidence="9" id="KW-1185">Reference proteome</keyword>
<accession>A0A9P6CIJ6</accession>
<evidence type="ECO:0000313" key="8">
    <source>
        <dbReference type="EMBL" id="KAF9467706.1"/>
    </source>
</evidence>
<evidence type="ECO:0000256" key="5">
    <source>
        <dbReference type="PIRSR" id="PIRSR001221-1"/>
    </source>
</evidence>
<evidence type="ECO:0000256" key="2">
    <source>
        <dbReference type="ARBA" id="ARBA00009199"/>
    </source>
</evidence>
<evidence type="ECO:0000259" key="7">
    <source>
        <dbReference type="Pfam" id="PF01425"/>
    </source>
</evidence>
<comment type="similarity">
    <text evidence="2">Belongs to the amidase family.</text>
</comment>
<dbReference type="PANTHER" id="PTHR46072:SF2">
    <property type="entry name" value="AMIDASE (EUROFUNG)"/>
    <property type="match status" value="1"/>
</dbReference>
<evidence type="ECO:0000256" key="6">
    <source>
        <dbReference type="PIRSR" id="PIRSR001221-2"/>
    </source>
</evidence>
<dbReference type="EMBL" id="MU150236">
    <property type="protein sequence ID" value="KAF9467706.1"/>
    <property type="molecule type" value="Genomic_DNA"/>
</dbReference>
<dbReference type="OrthoDB" id="6428749at2759"/>
<feature type="binding site" evidence="6">
    <location>
        <begin position="237"/>
        <end position="240"/>
    </location>
    <ligand>
        <name>substrate</name>
    </ligand>
</feature>
<proteinExistence type="inferred from homology"/>
<evidence type="ECO:0000313" key="9">
    <source>
        <dbReference type="Proteomes" id="UP000807353"/>
    </source>
</evidence>
<dbReference type="Pfam" id="PF01425">
    <property type="entry name" value="Amidase"/>
    <property type="match status" value="1"/>
</dbReference>
<comment type="catalytic activity">
    <reaction evidence="1">
        <text>a monocarboxylic acid amide + H2O = a monocarboxylate + NH4(+)</text>
        <dbReference type="Rhea" id="RHEA:12020"/>
        <dbReference type="ChEBI" id="CHEBI:15377"/>
        <dbReference type="ChEBI" id="CHEBI:28938"/>
        <dbReference type="ChEBI" id="CHEBI:35757"/>
        <dbReference type="ChEBI" id="CHEBI:83628"/>
        <dbReference type="EC" id="3.5.1.4"/>
    </reaction>
</comment>
<dbReference type="AlphaFoldDB" id="A0A9P6CIJ6"/>
<feature type="active site" description="Charge relay system" evidence="5">
    <location>
        <position position="216"/>
    </location>
</feature>
<gene>
    <name evidence="8" type="ORF">BDZ94DRAFT_1155988</name>
</gene>